<accession>A0A8K1G4Q2</accession>
<organism evidence="1 2">
    <name type="scientific">Zosterops borbonicus</name>
    <dbReference type="NCBI Taxonomy" id="364589"/>
    <lineage>
        <taxon>Eukaryota</taxon>
        <taxon>Metazoa</taxon>
        <taxon>Chordata</taxon>
        <taxon>Craniata</taxon>
        <taxon>Vertebrata</taxon>
        <taxon>Euteleostomi</taxon>
        <taxon>Archelosauria</taxon>
        <taxon>Archosauria</taxon>
        <taxon>Dinosauria</taxon>
        <taxon>Saurischia</taxon>
        <taxon>Theropoda</taxon>
        <taxon>Coelurosauria</taxon>
        <taxon>Aves</taxon>
        <taxon>Neognathae</taxon>
        <taxon>Neoaves</taxon>
        <taxon>Telluraves</taxon>
        <taxon>Australaves</taxon>
        <taxon>Passeriformes</taxon>
        <taxon>Sylvioidea</taxon>
        <taxon>Zosteropidae</taxon>
        <taxon>Zosterops</taxon>
    </lineage>
</organism>
<dbReference type="EMBL" id="SWJQ01000676">
    <property type="protein sequence ID" value="TRZ11697.1"/>
    <property type="molecule type" value="Genomic_DNA"/>
</dbReference>
<protein>
    <submittedName>
        <fullName evidence="1">Uncharacterized protein</fullName>
    </submittedName>
</protein>
<dbReference type="Proteomes" id="UP000796761">
    <property type="component" value="Unassembled WGS sequence"/>
</dbReference>
<gene>
    <name evidence="1" type="ORF">HGM15179_015409</name>
</gene>
<evidence type="ECO:0000313" key="2">
    <source>
        <dbReference type="Proteomes" id="UP000796761"/>
    </source>
</evidence>
<evidence type="ECO:0000313" key="1">
    <source>
        <dbReference type="EMBL" id="TRZ11697.1"/>
    </source>
</evidence>
<sequence>MDVPATVMELENTFLEANKVLIYQMDSSFHRSPFLDFDTRQVQVHNLWQYSLPLPQSMPLIIFSPELAGNVLMLD</sequence>
<reference evidence="1" key="1">
    <citation type="submission" date="2019-04" db="EMBL/GenBank/DDBJ databases">
        <title>Genome assembly of Zosterops borbonicus 15179.</title>
        <authorList>
            <person name="Leroy T."/>
            <person name="Anselmetti Y."/>
            <person name="Tilak M.-K."/>
            <person name="Nabholz B."/>
        </authorList>
    </citation>
    <scope>NUCLEOTIDE SEQUENCE</scope>
    <source>
        <strain evidence="1">HGM_15179</strain>
        <tissue evidence="1">Muscle</tissue>
    </source>
</reference>
<name>A0A8K1G4Q2_9PASS</name>
<keyword evidence="2" id="KW-1185">Reference proteome</keyword>
<comment type="caution">
    <text evidence="1">The sequence shown here is derived from an EMBL/GenBank/DDBJ whole genome shotgun (WGS) entry which is preliminary data.</text>
</comment>
<dbReference type="AlphaFoldDB" id="A0A8K1G4Q2"/>
<proteinExistence type="predicted"/>